<evidence type="ECO:0000256" key="1">
    <source>
        <dbReference type="SAM" id="MobiDB-lite"/>
    </source>
</evidence>
<evidence type="ECO:0000313" key="3">
    <source>
        <dbReference type="EMBL" id="MCP2364205.1"/>
    </source>
</evidence>
<evidence type="ECO:0000313" key="4">
    <source>
        <dbReference type="Proteomes" id="UP001139648"/>
    </source>
</evidence>
<dbReference type="PANTHER" id="PTHR35807">
    <property type="entry name" value="TRANSCRIPTIONAL REGULATOR REDD-RELATED"/>
    <property type="match status" value="1"/>
</dbReference>
<dbReference type="Proteomes" id="UP001139648">
    <property type="component" value="Unassembled WGS sequence"/>
</dbReference>
<name>A0A9X2GUN2_9ACTN</name>
<organism evidence="3 4">
    <name type="scientific">Nonomuraea thailandensis</name>
    <dbReference type="NCBI Taxonomy" id="1188745"/>
    <lineage>
        <taxon>Bacteria</taxon>
        <taxon>Bacillati</taxon>
        <taxon>Actinomycetota</taxon>
        <taxon>Actinomycetes</taxon>
        <taxon>Streptosporangiales</taxon>
        <taxon>Streptosporangiaceae</taxon>
        <taxon>Nonomuraea</taxon>
    </lineage>
</organism>
<dbReference type="Pfam" id="PF03704">
    <property type="entry name" value="BTAD"/>
    <property type="match status" value="1"/>
</dbReference>
<sequence length="280" mass="31259">MTAAEPSAEVEERNWSQQEAEVTPSEPPTASPVACKPAIAQVEVFGPLRVRVAEQEVSFGRADGRALLALLATSKDGESSESLIARLWPRDGERGVRRLETAIRDINGAMRRATGLGAEVKFVVKAEQRRSLPPTHFDVDWWRFEQAYVKANTADCDSGRREALRQMLDLYQGPFLAGRDDLWCLPLRQAALNQAMTAVTQLAELERKQDPDGALGTLTLAVNRIDPHSEVLWCQIMTIQGELGRLPAVELTFRQLTERLAEIDAKPGPQARRTYERFIK</sequence>
<dbReference type="SMART" id="SM01043">
    <property type="entry name" value="BTAD"/>
    <property type="match status" value="1"/>
</dbReference>
<dbReference type="GO" id="GO:0003677">
    <property type="term" value="F:DNA binding"/>
    <property type="evidence" value="ECO:0007669"/>
    <property type="project" value="UniProtKB-KW"/>
</dbReference>
<comment type="caution">
    <text evidence="3">The sequence shown here is derived from an EMBL/GenBank/DDBJ whole genome shotgun (WGS) entry which is preliminary data.</text>
</comment>
<dbReference type="InterPro" id="IPR011990">
    <property type="entry name" value="TPR-like_helical_dom_sf"/>
</dbReference>
<keyword evidence="3" id="KW-0238">DNA-binding</keyword>
<dbReference type="InterPro" id="IPR005158">
    <property type="entry name" value="BTAD"/>
</dbReference>
<dbReference type="RefSeq" id="WP_253756442.1">
    <property type="nucleotide sequence ID" value="NZ_BAABKA010000012.1"/>
</dbReference>
<feature type="domain" description="Bacterial transcriptional activator" evidence="2">
    <location>
        <begin position="139"/>
        <end position="279"/>
    </location>
</feature>
<feature type="region of interest" description="Disordered" evidence="1">
    <location>
        <begin position="1"/>
        <end position="32"/>
    </location>
</feature>
<dbReference type="Gene3D" id="1.25.40.10">
    <property type="entry name" value="Tetratricopeptide repeat domain"/>
    <property type="match status" value="1"/>
</dbReference>
<dbReference type="Gene3D" id="1.10.10.10">
    <property type="entry name" value="Winged helix-like DNA-binding domain superfamily/Winged helix DNA-binding domain"/>
    <property type="match status" value="1"/>
</dbReference>
<dbReference type="AlphaFoldDB" id="A0A9X2GUN2"/>
<gene>
    <name evidence="3" type="ORF">HD597_011225</name>
</gene>
<evidence type="ECO:0000259" key="2">
    <source>
        <dbReference type="SMART" id="SM01043"/>
    </source>
</evidence>
<dbReference type="InterPro" id="IPR036388">
    <property type="entry name" value="WH-like_DNA-bd_sf"/>
</dbReference>
<dbReference type="EMBL" id="JAMZEB010000002">
    <property type="protein sequence ID" value="MCP2364205.1"/>
    <property type="molecule type" value="Genomic_DNA"/>
</dbReference>
<dbReference type="InterPro" id="IPR051677">
    <property type="entry name" value="AfsR-DnrI-RedD_regulator"/>
</dbReference>
<proteinExistence type="predicted"/>
<reference evidence="3" key="1">
    <citation type="submission" date="2022-06" db="EMBL/GenBank/DDBJ databases">
        <title>Sequencing the genomes of 1000 actinobacteria strains.</title>
        <authorList>
            <person name="Klenk H.-P."/>
        </authorList>
    </citation>
    <scope>NUCLEOTIDE SEQUENCE</scope>
    <source>
        <strain evidence="3">DSM 46694</strain>
    </source>
</reference>
<protein>
    <submittedName>
        <fullName evidence="3">DNA-binding SARP family transcriptional activator</fullName>
    </submittedName>
</protein>
<accession>A0A9X2GUN2</accession>
<keyword evidence="4" id="KW-1185">Reference proteome</keyword>
<dbReference type="SUPFAM" id="SSF48452">
    <property type="entry name" value="TPR-like"/>
    <property type="match status" value="1"/>
</dbReference>